<reference evidence="1 2" key="1">
    <citation type="journal article" date="2019" name="Int. J. Syst. Evol. Microbiol.">
        <title>The Global Catalogue of Microorganisms (GCM) 10K type strain sequencing project: providing services to taxonomists for standard genome sequencing and annotation.</title>
        <authorList>
            <consortium name="The Broad Institute Genomics Platform"/>
            <consortium name="The Broad Institute Genome Sequencing Center for Infectious Disease"/>
            <person name="Wu L."/>
            <person name="Ma J."/>
        </authorList>
    </citation>
    <scope>NUCLEOTIDE SEQUENCE [LARGE SCALE GENOMIC DNA]</scope>
    <source>
        <strain evidence="1 2">JCM 13004</strain>
    </source>
</reference>
<dbReference type="RefSeq" id="WP_344447180.1">
    <property type="nucleotide sequence ID" value="NZ_BAAALF010000427.1"/>
</dbReference>
<evidence type="ECO:0000313" key="2">
    <source>
        <dbReference type="Proteomes" id="UP001500037"/>
    </source>
</evidence>
<name>A0ABN1TBR2_9ACTN</name>
<proteinExistence type="predicted"/>
<accession>A0ABN1TBR2</accession>
<dbReference type="Proteomes" id="UP001500037">
    <property type="component" value="Unassembled WGS sequence"/>
</dbReference>
<organism evidence="1 2">
    <name type="scientific">Kitasatospora nipponensis</name>
    <dbReference type="NCBI Taxonomy" id="258049"/>
    <lineage>
        <taxon>Bacteria</taxon>
        <taxon>Bacillati</taxon>
        <taxon>Actinomycetota</taxon>
        <taxon>Actinomycetes</taxon>
        <taxon>Kitasatosporales</taxon>
        <taxon>Streptomycetaceae</taxon>
        <taxon>Kitasatospora</taxon>
    </lineage>
</organism>
<evidence type="ECO:0000313" key="1">
    <source>
        <dbReference type="EMBL" id="GAA1071277.1"/>
    </source>
</evidence>
<dbReference type="EMBL" id="BAAALF010000427">
    <property type="protein sequence ID" value="GAA1071277.1"/>
    <property type="molecule type" value="Genomic_DNA"/>
</dbReference>
<comment type="caution">
    <text evidence="1">The sequence shown here is derived from an EMBL/GenBank/DDBJ whole genome shotgun (WGS) entry which is preliminary data.</text>
</comment>
<sequence length="114" mass="12200">MTQSTAADLAAAREAITAYFAAEALGAEPADLPHAEQRRDEVADGARLTRSEARLVVLQAQDLPIQLGPALLKNPTEAGHAEYRAALDVLEAVRRGLPADGYDLPTLADRQRVN</sequence>
<protein>
    <submittedName>
        <fullName evidence="1">Uncharacterized protein</fullName>
    </submittedName>
</protein>
<keyword evidence="2" id="KW-1185">Reference proteome</keyword>
<gene>
    <name evidence="1" type="ORF">GCM10009665_78730</name>
</gene>